<keyword evidence="2" id="KW-1185">Reference proteome</keyword>
<dbReference type="EMBL" id="MW627366">
    <property type="protein sequence ID" value="QTZ83268.1"/>
    <property type="molecule type" value="Genomic_DNA"/>
</dbReference>
<protein>
    <submittedName>
        <fullName evidence="1">Uncharacterized protein</fullName>
    </submittedName>
</protein>
<proteinExistence type="predicted"/>
<evidence type="ECO:0000313" key="2">
    <source>
        <dbReference type="Proteomes" id="UP000676975"/>
    </source>
</evidence>
<sequence length="48" mass="5592">MTRQAIHWAMQHDWYSHANGDVVYVVDSLTNEVIPFNDLEALRAWAGY</sequence>
<evidence type="ECO:0000313" key="1">
    <source>
        <dbReference type="EMBL" id="QTZ83268.1"/>
    </source>
</evidence>
<organism evidence="1 2">
    <name type="scientific">Pseudomonas phage phiGM22-3</name>
    <dbReference type="NCBI Taxonomy" id="2816462"/>
    <lineage>
        <taxon>Viruses</taxon>
        <taxon>Duplodnaviria</taxon>
        <taxon>Heunggongvirae</taxon>
        <taxon>Uroviricota</taxon>
        <taxon>Caudoviricetes</taxon>
        <taxon>Autographivirales</taxon>
        <taxon>Autoscriptoviridae</taxon>
        <taxon>Tunggulvirus</taxon>
        <taxon>Tunggulvirus GM223</taxon>
    </lineage>
</organism>
<dbReference type="Proteomes" id="UP000676975">
    <property type="component" value="Segment"/>
</dbReference>
<gene>
    <name evidence="1" type="ORF">phiGM223_02</name>
</gene>
<name>A0A8T8IVZ3_9CAUD</name>
<accession>A0A8T8IVZ3</accession>
<reference evidence="1" key="1">
    <citation type="submission" date="2021-02" db="EMBL/GenBank/DDBJ databases">
        <authorList>
            <person name="Qin X."/>
            <person name="Gong M."/>
            <person name="Yang H."/>
        </authorList>
    </citation>
    <scope>NUCLEOTIDE SEQUENCE</scope>
</reference>